<reference evidence="2" key="1">
    <citation type="submission" date="2023-12" db="EMBL/GenBank/DDBJ databases">
        <authorList>
            <person name="Brown T."/>
        </authorList>
    </citation>
    <scope>NUCLEOTIDE SEQUENCE</scope>
</reference>
<sequence length="123" mass="13524">MPDPCAPTGSPRHSSLQAGPLWGGSGTSWREARVSTLTFYSTRVHLNFEPPPRSWYVTERGRTGVPGLPPGKGIGVPRARVFTICRFEKPETHSPPSFPTSQCSSSNFLERRRGFPTPPSAHH</sequence>
<protein>
    <submittedName>
        <fullName evidence="2">Uncharacterized protein</fullName>
    </submittedName>
</protein>
<proteinExistence type="predicted"/>
<feature type="compositionally biased region" description="Polar residues" evidence="1">
    <location>
        <begin position="99"/>
        <end position="108"/>
    </location>
</feature>
<evidence type="ECO:0000256" key="1">
    <source>
        <dbReference type="SAM" id="MobiDB-lite"/>
    </source>
</evidence>
<feature type="region of interest" description="Disordered" evidence="1">
    <location>
        <begin position="1"/>
        <end position="27"/>
    </location>
</feature>
<evidence type="ECO:0000313" key="3">
    <source>
        <dbReference type="Proteomes" id="UP001314169"/>
    </source>
</evidence>
<dbReference type="EMBL" id="OY882863">
    <property type="protein sequence ID" value="CAK6446518.1"/>
    <property type="molecule type" value="Genomic_DNA"/>
</dbReference>
<evidence type="ECO:0000313" key="2">
    <source>
        <dbReference type="EMBL" id="CAK6446518.1"/>
    </source>
</evidence>
<dbReference type="Proteomes" id="UP001314169">
    <property type="component" value="Chromosome 6"/>
</dbReference>
<keyword evidence="3" id="KW-1185">Reference proteome</keyword>
<name>A0ABP0A9C5_PIPNA</name>
<accession>A0ABP0A9C5</accession>
<feature type="region of interest" description="Disordered" evidence="1">
    <location>
        <begin position="90"/>
        <end position="123"/>
    </location>
</feature>
<gene>
    <name evidence="2" type="ORF">MPIPNATIZW_LOCUS14824</name>
</gene>
<organism evidence="2 3">
    <name type="scientific">Pipistrellus nathusii</name>
    <name type="common">Nathusius' pipistrelle</name>
    <dbReference type="NCBI Taxonomy" id="59473"/>
    <lineage>
        <taxon>Eukaryota</taxon>
        <taxon>Metazoa</taxon>
        <taxon>Chordata</taxon>
        <taxon>Craniata</taxon>
        <taxon>Vertebrata</taxon>
        <taxon>Euteleostomi</taxon>
        <taxon>Mammalia</taxon>
        <taxon>Eutheria</taxon>
        <taxon>Laurasiatheria</taxon>
        <taxon>Chiroptera</taxon>
        <taxon>Yangochiroptera</taxon>
        <taxon>Vespertilionidae</taxon>
        <taxon>Pipistrellus</taxon>
    </lineage>
</organism>